<dbReference type="GO" id="GO:0005634">
    <property type="term" value="C:nucleus"/>
    <property type="evidence" value="ECO:0007669"/>
    <property type="project" value="TreeGrafter"/>
</dbReference>
<keyword evidence="7" id="KW-1185">Reference proteome</keyword>
<dbReference type="InterPro" id="IPR051639">
    <property type="entry name" value="BCD1"/>
</dbReference>
<evidence type="ECO:0000256" key="4">
    <source>
        <dbReference type="PROSITE-ProRule" id="PRU00453"/>
    </source>
</evidence>
<evidence type="ECO:0000313" key="6">
    <source>
        <dbReference type="EMBL" id="RAL37573.1"/>
    </source>
</evidence>
<dbReference type="PANTHER" id="PTHR13483">
    <property type="entry name" value="BOX C_D SNORNA PROTEIN 1-RELATED"/>
    <property type="match status" value="1"/>
</dbReference>
<gene>
    <name evidence="6" type="ORF">DM860_000267</name>
</gene>
<dbReference type="EMBL" id="NQVE01000215">
    <property type="protein sequence ID" value="RAL37573.1"/>
    <property type="molecule type" value="Genomic_DNA"/>
</dbReference>
<evidence type="ECO:0000256" key="2">
    <source>
        <dbReference type="ARBA" id="ARBA00022771"/>
    </source>
</evidence>
<dbReference type="GO" id="GO:0000463">
    <property type="term" value="P:maturation of LSU-rRNA from tricistronic rRNA transcript (SSU-rRNA, 5.8S rRNA, LSU-rRNA)"/>
    <property type="evidence" value="ECO:0007669"/>
    <property type="project" value="TreeGrafter"/>
</dbReference>
<dbReference type="GO" id="GO:0070761">
    <property type="term" value="C:pre-snoRNP complex"/>
    <property type="evidence" value="ECO:0007669"/>
    <property type="project" value="TreeGrafter"/>
</dbReference>
<dbReference type="GO" id="GO:0000492">
    <property type="term" value="P:box C/D snoRNP assembly"/>
    <property type="evidence" value="ECO:0007669"/>
    <property type="project" value="TreeGrafter"/>
</dbReference>
<dbReference type="CDD" id="cd23024">
    <property type="entry name" value="zf-HIT_ZNHIT2-3"/>
    <property type="match status" value="1"/>
</dbReference>
<proteinExistence type="predicted"/>
<dbReference type="PROSITE" id="PS51083">
    <property type="entry name" value="ZF_HIT"/>
    <property type="match status" value="1"/>
</dbReference>
<evidence type="ECO:0000256" key="3">
    <source>
        <dbReference type="ARBA" id="ARBA00022833"/>
    </source>
</evidence>
<dbReference type="PANTHER" id="PTHR13483:SF11">
    <property type="entry name" value="ZINC FINGER HIT DOMAIN-CONTAINING PROTEIN 3"/>
    <property type="match status" value="1"/>
</dbReference>
<keyword evidence="2 4" id="KW-0863">Zinc-finger</keyword>
<keyword evidence="3" id="KW-0862">Zinc</keyword>
<evidence type="ECO:0000313" key="7">
    <source>
        <dbReference type="Proteomes" id="UP000249390"/>
    </source>
</evidence>
<dbReference type="SUPFAM" id="SSF144232">
    <property type="entry name" value="HIT/MYND zinc finger-like"/>
    <property type="match status" value="1"/>
</dbReference>
<dbReference type="InterPro" id="IPR007529">
    <property type="entry name" value="Znf_HIT"/>
</dbReference>
<keyword evidence="1" id="KW-0479">Metal-binding</keyword>
<accession>A0A328D133</accession>
<comment type="caution">
    <text evidence="6">The sequence shown here is derived from an EMBL/GenBank/DDBJ whole genome shotgun (WGS) entry which is preliminary data.</text>
</comment>
<evidence type="ECO:0000259" key="5">
    <source>
        <dbReference type="PROSITE" id="PS51083"/>
    </source>
</evidence>
<dbReference type="Proteomes" id="UP000249390">
    <property type="component" value="Unassembled WGS sequence"/>
</dbReference>
<dbReference type="Pfam" id="PF04438">
    <property type="entry name" value="zf-HIT"/>
    <property type="match status" value="1"/>
</dbReference>
<dbReference type="Gene3D" id="3.30.60.190">
    <property type="match status" value="1"/>
</dbReference>
<dbReference type="GO" id="GO:0048254">
    <property type="term" value="P:snoRNA localization"/>
    <property type="evidence" value="ECO:0007669"/>
    <property type="project" value="TreeGrafter"/>
</dbReference>
<feature type="domain" description="HIT-type" evidence="5">
    <location>
        <begin position="6"/>
        <end position="39"/>
    </location>
</feature>
<protein>
    <recommendedName>
        <fullName evidence="5">HIT-type domain-containing protein</fullName>
    </recommendedName>
</protein>
<evidence type="ECO:0000256" key="1">
    <source>
        <dbReference type="ARBA" id="ARBA00022723"/>
    </source>
</evidence>
<dbReference type="GO" id="GO:0008270">
    <property type="term" value="F:zinc ion binding"/>
    <property type="evidence" value="ECO:0007669"/>
    <property type="project" value="UniProtKB-UniRule"/>
</dbReference>
<dbReference type="AlphaFoldDB" id="A0A328D133"/>
<name>A0A328D133_9ASTE</name>
<reference evidence="6 7" key="1">
    <citation type="submission" date="2018-06" db="EMBL/GenBank/DDBJ databases">
        <title>The Genome of Cuscuta australis (Dodder) Provides Insight into the Evolution of Plant Parasitism.</title>
        <authorList>
            <person name="Liu H."/>
        </authorList>
    </citation>
    <scope>NUCLEOTIDE SEQUENCE [LARGE SCALE GENOMIC DNA]</scope>
    <source>
        <strain evidence="7">cv. Yunnan</strain>
        <tissue evidence="6">Vines</tissue>
    </source>
</reference>
<sequence length="148" mass="16711">MGQRKCGICEEAQFKYKCPICVMPYCSLACFKKHKEIPCEKPISSSEGNLEIPCEKPISSSEGNLAFVPPLHVGKPMYVDKPREELNQSQLESIASSSEICEALRSEELRKLICNIDSSPEAENELEKAMKKEEFYVLTQKILSIINH</sequence>
<organism evidence="6 7">
    <name type="scientific">Cuscuta australis</name>
    <dbReference type="NCBI Taxonomy" id="267555"/>
    <lineage>
        <taxon>Eukaryota</taxon>
        <taxon>Viridiplantae</taxon>
        <taxon>Streptophyta</taxon>
        <taxon>Embryophyta</taxon>
        <taxon>Tracheophyta</taxon>
        <taxon>Spermatophyta</taxon>
        <taxon>Magnoliopsida</taxon>
        <taxon>eudicotyledons</taxon>
        <taxon>Gunneridae</taxon>
        <taxon>Pentapetalae</taxon>
        <taxon>asterids</taxon>
        <taxon>lamiids</taxon>
        <taxon>Solanales</taxon>
        <taxon>Convolvulaceae</taxon>
        <taxon>Cuscuteae</taxon>
        <taxon>Cuscuta</taxon>
        <taxon>Cuscuta subgen. Grammica</taxon>
        <taxon>Cuscuta sect. Cleistogrammica</taxon>
    </lineage>
</organism>